<proteinExistence type="predicted"/>
<organism evidence="1 2">
    <name type="scientific">Oceanobacillus locisalsi</name>
    <dbReference type="NCBI Taxonomy" id="546107"/>
    <lineage>
        <taxon>Bacteria</taxon>
        <taxon>Bacillati</taxon>
        <taxon>Bacillota</taxon>
        <taxon>Bacilli</taxon>
        <taxon>Bacillales</taxon>
        <taxon>Bacillaceae</taxon>
        <taxon>Oceanobacillus</taxon>
    </lineage>
</organism>
<dbReference type="EMBL" id="JBHTKK010000014">
    <property type="protein sequence ID" value="MFD1066768.1"/>
    <property type="molecule type" value="Genomic_DNA"/>
</dbReference>
<accession>A0ABW3NGK2</accession>
<gene>
    <name evidence="1" type="ORF">ACFQ19_12090</name>
</gene>
<protein>
    <submittedName>
        <fullName evidence="1">Uncharacterized protein</fullName>
    </submittedName>
</protein>
<keyword evidence="2" id="KW-1185">Reference proteome</keyword>
<dbReference type="RefSeq" id="WP_379592399.1">
    <property type="nucleotide sequence ID" value="NZ_JBHTKK010000014.1"/>
</dbReference>
<evidence type="ECO:0000313" key="1">
    <source>
        <dbReference type="EMBL" id="MFD1066768.1"/>
    </source>
</evidence>
<name>A0ABW3NGK2_9BACI</name>
<reference evidence="2" key="1">
    <citation type="journal article" date="2019" name="Int. J. Syst. Evol. Microbiol.">
        <title>The Global Catalogue of Microorganisms (GCM) 10K type strain sequencing project: providing services to taxonomists for standard genome sequencing and annotation.</title>
        <authorList>
            <consortium name="The Broad Institute Genomics Platform"/>
            <consortium name="The Broad Institute Genome Sequencing Center for Infectious Disease"/>
            <person name="Wu L."/>
            <person name="Ma J."/>
        </authorList>
    </citation>
    <scope>NUCLEOTIDE SEQUENCE [LARGE SCALE GENOMIC DNA]</scope>
    <source>
        <strain evidence="2">CCUG 56608</strain>
    </source>
</reference>
<dbReference type="Proteomes" id="UP001597041">
    <property type="component" value="Unassembled WGS sequence"/>
</dbReference>
<evidence type="ECO:0000313" key="2">
    <source>
        <dbReference type="Proteomes" id="UP001597041"/>
    </source>
</evidence>
<sequence length="127" mass="14879">MISKIFNVLKHDLKSKNKFHVINVGDVIQFKGGKGYKVKRIHKAKGKYSISNIYLEPYGTWFPISLPGDNSLEKEIWNNIRYFNYDMEQRASSIQSVSQTKESQKPDFYCLSKEEAHKQALQYEKKI</sequence>
<comment type="caution">
    <text evidence="1">The sequence shown here is derived from an EMBL/GenBank/DDBJ whole genome shotgun (WGS) entry which is preliminary data.</text>
</comment>